<evidence type="ECO:0000313" key="2">
    <source>
        <dbReference type="Proteomes" id="UP000664620"/>
    </source>
</evidence>
<sequence length="129" mass="13533">MTTLAALSLHFPFVWYGFRAVRRWAAQCGDLSSAAHVDPDRGRRADNPQHPGIFLPAVPPADLRRDNIPLLSFSGWAVAPAAVRRPSRGYPLTELATGLLFILAGALLAPGLPLAGAGAALVPADTGAD</sequence>
<proteinExistence type="predicted"/>
<dbReference type="Proteomes" id="UP000664620">
    <property type="component" value="Unassembled WGS sequence"/>
</dbReference>
<dbReference type="AlphaFoldDB" id="A0A939NRZ4"/>
<gene>
    <name evidence="1" type="ORF">J4734_13650</name>
</gene>
<organism evidence="1 2">
    <name type="scientific">Klebsiella pneumoniae</name>
    <dbReference type="NCBI Taxonomy" id="573"/>
    <lineage>
        <taxon>Bacteria</taxon>
        <taxon>Pseudomonadati</taxon>
        <taxon>Pseudomonadota</taxon>
        <taxon>Gammaproteobacteria</taxon>
        <taxon>Enterobacterales</taxon>
        <taxon>Enterobacteriaceae</taxon>
        <taxon>Klebsiella/Raoultella group</taxon>
        <taxon>Klebsiella</taxon>
        <taxon>Klebsiella pneumoniae complex</taxon>
    </lineage>
</organism>
<accession>A0A939NRZ4</accession>
<dbReference type="EMBL" id="JAGETO010000047">
    <property type="protein sequence ID" value="MBO2029310.1"/>
    <property type="molecule type" value="Genomic_DNA"/>
</dbReference>
<reference evidence="1" key="1">
    <citation type="submission" date="2021-03" db="EMBL/GenBank/DDBJ databases">
        <title>Molecular epidemiology and mechanisms of colistin and carbapenem resistance in Enterobacteriaceae from clinical isolates, the environment and porcine samples in Pretoria, South Africa.</title>
        <authorList>
            <person name="Bogoshi D."/>
            <person name="Mbelle N.M."/>
            <person name="Naidoo V."/>
            <person name="Osei Sekyere J."/>
        </authorList>
    </citation>
    <scope>NUCLEOTIDE SEQUENCE</scope>
    <source>
        <strain evidence="1">C034</strain>
    </source>
</reference>
<comment type="caution">
    <text evidence="1">The sequence shown here is derived from an EMBL/GenBank/DDBJ whole genome shotgun (WGS) entry which is preliminary data.</text>
</comment>
<name>A0A939NRZ4_KLEPN</name>
<evidence type="ECO:0000313" key="1">
    <source>
        <dbReference type="EMBL" id="MBO2029310.1"/>
    </source>
</evidence>
<protein>
    <submittedName>
        <fullName evidence="1">Uncharacterized protein</fullName>
    </submittedName>
</protein>